<protein>
    <submittedName>
        <fullName evidence="2">Uncharacterized protein</fullName>
    </submittedName>
</protein>
<dbReference type="EMBL" id="AP024086">
    <property type="protein sequence ID" value="BCL61505.1"/>
    <property type="molecule type" value="Genomic_DNA"/>
</dbReference>
<evidence type="ECO:0000313" key="2">
    <source>
        <dbReference type="EMBL" id="BCL61505.1"/>
    </source>
</evidence>
<feature type="signal peptide" evidence="1">
    <location>
        <begin position="1"/>
        <end position="24"/>
    </location>
</feature>
<feature type="chain" id="PRO_5034575082" evidence="1">
    <location>
        <begin position="25"/>
        <end position="524"/>
    </location>
</feature>
<dbReference type="AlphaFoldDB" id="A0A8D5JPQ6"/>
<keyword evidence="1" id="KW-0732">Signal</keyword>
<reference evidence="2" key="1">
    <citation type="submission" date="2020-09" db="EMBL/GenBank/DDBJ databases">
        <title>Desulfogranum mesoprofundum gen. nov., sp. nov., a novel mesophilic, sulfate-reducing chemolithoautotroph isolated from a deep-sea hydrothermal vent chimney in the Suiyo Seamount.</title>
        <authorList>
            <person name="Hashimoto Y."/>
            <person name="Nakagawa S."/>
        </authorList>
    </citation>
    <scope>NUCLEOTIDE SEQUENCE</scope>
    <source>
        <strain evidence="2">KT2</strain>
    </source>
</reference>
<keyword evidence="3" id="KW-1185">Reference proteome</keyword>
<evidence type="ECO:0000313" key="3">
    <source>
        <dbReference type="Proteomes" id="UP000826725"/>
    </source>
</evidence>
<gene>
    <name evidence="2" type="ORF">DGMP_21980</name>
</gene>
<dbReference type="Proteomes" id="UP000826725">
    <property type="component" value="Chromosome"/>
</dbReference>
<accession>A0A8D5JPQ6</accession>
<organism evidence="2 3">
    <name type="scientific">Desulfomarina profundi</name>
    <dbReference type="NCBI Taxonomy" id="2772557"/>
    <lineage>
        <taxon>Bacteria</taxon>
        <taxon>Pseudomonadati</taxon>
        <taxon>Thermodesulfobacteriota</taxon>
        <taxon>Desulfobulbia</taxon>
        <taxon>Desulfobulbales</taxon>
        <taxon>Desulfobulbaceae</taxon>
        <taxon>Desulfomarina</taxon>
    </lineage>
</organism>
<dbReference type="RefSeq" id="WP_228853952.1">
    <property type="nucleotide sequence ID" value="NZ_AP024086.1"/>
</dbReference>
<proteinExistence type="predicted"/>
<dbReference type="KEGG" id="dbk:DGMP_21980"/>
<sequence>MRYLALLTLLFTVFLFTPMGASSANLNSDIVRRVSSADRELSWVNKAIAKGETDENALDKAQEEYDKIFQYYAGSFDPSHPQIAALKNRIDAARNAMKGADDKKNLNIPIETNHKAVANLPHQMGNDLVAVASALRTLENRLNAAATSNNPGSYVAGVNSDLSIAKDKLSHFESLYKGRFPTDHQAYLQVTTRLQRDTKTAATLQAKVNSATHAQATVQKVSYGAEAKRMMNRYKERPLTSRLSKKYKGRMVWSKKIISFSEQDTIPLTTTFKLSDPIFGRIYFNHSLANTPVYSKSNMNKPEENTSYGYIFKLFIDGQKKTDSFGVFLTGNFNQDQGKTWATYQFAPNPIPFDKDFSREAAAWRRAAQGLSPGSHAIRFELWGVQGQFQSKEPVAVGEFSLVVAAGDRVAPGLTFPHDSYKGSNIEAVRRSMAEALVGPVAKNRNEVLKVAVTGNWKEGVYSDTKNRYRKISGTVLWYDENNDSVCRFTTYNFISNHAGGTNWTPLRFKSFCNGCPEGDTGCP</sequence>
<evidence type="ECO:0000256" key="1">
    <source>
        <dbReference type="SAM" id="SignalP"/>
    </source>
</evidence>
<name>A0A8D5JPQ6_9BACT</name>